<evidence type="ECO:0000256" key="1">
    <source>
        <dbReference type="SAM" id="MobiDB-lite"/>
    </source>
</evidence>
<protein>
    <submittedName>
        <fullName evidence="2">Uncharacterized protein</fullName>
    </submittedName>
</protein>
<dbReference type="EMBL" id="KZ559596">
    <property type="protein sequence ID" value="PLN77398.1"/>
    <property type="molecule type" value="Genomic_DNA"/>
</dbReference>
<dbReference type="Proteomes" id="UP000235023">
    <property type="component" value="Unassembled WGS sequence"/>
</dbReference>
<organism evidence="2 3">
    <name type="scientific">Aspergillus taichungensis</name>
    <dbReference type="NCBI Taxonomy" id="482145"/>
    <lineage>
        <taxon>Eukaryota</taxon>
        <taxon>Fungi</taxon>
        <taxon>Dikarya</taxon>
        <taxon>Ascomycota</taxon>
        <taxon>Pezizomycotina</taxon>
        <taxon>Eurotiomycetes</taxon>
        <taxon>Eurotiomycetidae</taxon>
        <taxon>Eurotiales</taxon>
        <taxon>Aspergillaceae</taxon>
        <taxon>Aspergillus</taxon>
        <taxon>Aspergillus subgen. Circumdati</taxon>
    </lineage>
</organism>
<feature type="region of interest" description="Disordered" evidence="1">
    <location>
        <begin position="1"/>
        <end position="71"/>
    </location>
</feature>
<name>A0A2J5HJW4_9EURO</name>
<accession>A0A2J5HJW4</accession>
<dbReference type="AlphaFoldDB" id="A0A2J5HJW4"/>
<keyword evidence="3" id="KW-1185">Reference proteome</keyword>
<evidence type="ECO:0000313" key="3">
    <source>
        <dbReference type="Proteomes" id="UP000235023"/>
    </source>
</evidence>
<proteinExistence type="predicted"/>
<reference evidence="3" key="1">
    <citation type="submission" date="2017-12" db="EMBL/GenBank/DDBJ databases">
        <authorList>
            <consortium name="DOE Joint Genome Institute"/>
            <person name="Mondo S.J."/>
            <person name="Kjaerbolling I."/>
            <person name="Vesth T.C."/>
            <person name="Frisvad J.C."/>
            <person name="Nybo J.L."/>
            <person name="Theobald S."/>
            <person name="Kuo A."/>
            <person name="Bowyer P."/>
            <person name="Matsuda Y."/>
            <person name="Lyhne E.K."/>
            <person name="Kogle M.E."/>
            <person name="Clum A."/>
            <person name="Lipzen A."/>
            <person name="Salamov A."/>
            <person name="Ngan C.Y."/>
            <person name="Daum C."/>
            <person name="Chiniquy J."/>
            <person name="Barry K."/>
            <person name="LaButti K."/>
            <person name="Haridas S."/>
            <person name="Simmons B.A."/>
            <person name="Magnuson J.K."/>
            <person name="Mortensen U.H."/>
            <person name="Larsen T.O."/>
            <person name="Grigoriev I.V."/>
            <person name="Baker S.E."/>
            <person name="Andersen M.R."/>
            <person name="Nordberg H.P."/>
            <person name="Cantor M.N."/>
            <person name="Hua S.X."/>
        </authorList>
    </citation>
    <scope>NUCLEOTIDE SEQUENCE [LARGE SCALE GENOMIC DNA]</scope>
    <source>
        <strain evidence="3">IBT 19404</strain>
    </source>
</reference>
<sequence length="71" mass="7752">MPAAPAPSTQLSDLPFDTNQTLFQPQKQSSHSLATQSEPHRRLTLPSDELPSERTPPRRGQSASPFNPSEG</sequence>
<feature type="compositionally biased region" description="Polar residues" evidence="1">
    <location>
        <begin position="61"/>
        <end position="71"/>
    </location>
</feature>
<evidence type="ECO:0000313" key="2">
    <source>
        <dbReference type="EMBL" id="PLN77398.1"/>
    </source>
</evidence>
<feature type="compositionally biased region" description="Polar residues" evidence="1">
    <location>
        <begin position="7"/>
        <end position="37"/>
    </location>
</feature>
<gene>
    <name evidence="2" type="ORF">BDW42DRAFT_196526</name>
</gene>